<dbReference type="PANTHER" id="PTHR10677">
    <property type="entry name" value="UBIQUILIN"/>
    <property type="match status" value="1"/>
</dbReference>
<organism evidence="3">
    <name type="scientific">Iconisemion striatum</name>
    <dbReference type="NCBI Taxonomy" id="60296"/>
    <lineage>
        <taxon>Eukaryota</taxon>
        <taxon>Metazoa</taxon>
        <taxon>Chordata</taxon>
        <taxon>Craniata</taxon>
        <taxon>Vertebrata</taxon>
        <taxon>Euteleostomi</taxon>
        <taxon>Actinopterygii</taxon>
        <taxon>Neopterygii</taxon>
        <taxon>Teleostei</taxon>
        <taxon>Neoteleostei</taxon>
        <taxon>Acanthomorphata</taxon>
        <taxon>Ovalentaria</taxon>
        <taxon>Atherinomorphae</taxon>
        <taxon>Cyprinodontiformes</taxon>
        <taxon>Nothobranchiidae</taxon>
        <taxon>Iconisemion</taxon>
    </lineage>
</organism>
<evidence type="ECO:0000313" key="3">
    <source>
        <dbReference type="EMBL" id="SBP15300.1"/>
    </source>
</evidence>
<feature type="domain" description="STI1" evidence="2">
    <location>
        <begin position="62"/>
        <end position="94"/>
    </location>
</feature>
<gene>
    <name evidence="3" type="primary">UBQLNL</name>
</gene>
<dbReference type="AlphaFoldDB" id="A0A1A7XBQ4"/>
<evidence type="ECO:0000256" key="1">
    <source>
        <dbReference type="SAM" id="MobiDB-lite"/>
    </source>
</evidence>
<evidence type="ECO:0000259" key="2">
    <source>
        <dbReference type="SMART" id="SM00727"/>
    </source>
</evidence>
<dbReference type="GO" id="GO:0005829">
    <property type="term" value="C:cytosol"/>
    <property type="evidence" value="ECO:0007669"/>
    <property type="project" value="TreeGrafter"/>
</dbReference>
<reference evidence="3" key="1">
    <citation type="submission" date="2016-05" db="EMBL/GenBank/DDBJ databases">
        <authorList>
            <person name="Lavstsen T."/>
            <person name="Jespersen J.S."/>
        </authorList>
    </citation>
    <scope>NUCLEOTIDE SEQUENCE</scope>
    <source>
        <tissue evidence="3">Brain</tissue>
    </source>
</reference>
<feature type="domain" description="STI1" evidence="2">
    <location>
        <begin position="11"/>
        <end position="58"/>
    </location>
</feature>
<name>A0A1A7XBQ4_9TELE</name>
<proteinExistence type="predicted"/>
<dbReference type="GO" id="GO:0031593">
    <property type="term" value="F:polyubiquitin modification-dependent protein binding"/>
    <property type="evidence" value="ECO:0007669"/>
    <property type="project" value="TreeGrafter"/>
</dbReference>
<dbReference type="InterPro" id="IPR015496">
    <property type="entry name" value="Ubiquilin"/>
</dbReference>
<accession>A0A1A7XBQ4</accession>
<feature type="region of interest" description="Disordered" evidence="1">
    <location>
        <begin position="170"/>
        <end position="192"/>
    </location>
</feature>
<dbReference type="PANTHER" id="PTHR10677:SF21">
    <property type="entry name" value="UBIQUILIN-4"/>
    <property type="match status" value="1"/>
</dbReference>
<dbReference type="EMBL" id="HADW01013900">
    <property type="protein sequence ID" value="SBP15300.1"/>
    <property type="molecule type" value="Transcribed_RNA"/>
</dbReference>
<dbReference type="SMART" id="SM00727">
    <property type="entry name" value="STI1"/>
    <property type="match status" value="2"/>
</dbReference>
<reference evidence="3" key="2">
    <citation type="submission" date="2016-06" db="EMBL/GenBank/DDBJ databases">
        <title>The genome of a short-lived fish provides insights into sex chromosome evolution and the genetic control of aging.</title>
        <authorList>
            <person name="Reichwald K."/>
            <person name="Felder M."/>
            <person name="Petzold A."/>
            <person name="Koch P."/>
            <person name="Groth M."/>
            <person name="Platzer M."/>
        </authorList>
    </citation>
    <scope>NUCLEOTIDE SEQUENCE</scope>
    <source>
        <tissue evidence="3">Brain</tissue>
    </source>
</reference>
<dbReference type="GO" id="GO:0006511">
    <property type="term" value="P:ubiquitin-dependent protein catabolic process"/>
    <property type="evidence" value="ECO:0007669"/>
    <property type="project" value="TreeGrafter"/>
</dbReference>
<feature type="compositionally biased region" description="Basic and acidic residues" evidence="1">
    <location>
        <begin position="178"/>
        <end position="192"/>
    </location>
</feature>
<protein>
    <submittedName>
        <fullName evidence="3">Ubiquilin-like</fullName>
    </submittedName>
</protein>
<dbReference type="InterPro" id="IPR006636">
    <property type="entry name" value="STI1_HS-bd"/>
</dbReference>
<sequence length="192" mass="20929">MQSVLEEITAHPGLIESLMSGPHASCVLNCLSQNPDLAAQMLLSHPIFSGNVRLQQQMRQQIPAFLQQMQSPEVLSVMSNPRVMEALLQIQQGLQILAAEAPSLIPLAELGTDGTGSNAVSDAGLSGQSECSDQVATVTEQQQQQFVREMLEALANTNNQLCQEEAELQEELDNSTGFRDKRTNLQRDGRSV</sequence>